<evidence type="ECO:0000256" key="1">
    <source>
        <dbReference type="SAM" id="Phobius"/>
    </source>
</evidence>
<evidence type="ECO:0000313" key="2">
    <source>
        <dbReference type="EMBL" id="KUM25596.1"/>
    </source>
</evidence>
<evidence type="ECO:0008006" key="4">
    <source>
        <dbReference type="Google" id="ProtNLM"/>
    </source>
</evidence>
<dbReference type="InterPro" id="IPR009495">
    <property type="entry name" value="NrsF"/>
</dbReference>
<dbReference type="AlphaFoldDB" id="A0A117N2X5"/>
<protein>
    <recommendedName>
        <fullName evidence="4">DUF1109 domain-containing protein</fullName>
    </recommendedName>
</protein>
<keyword evidence="1" id="KW-1133">Transmembrane helix</keyword>
<feature type="transmembrane region" description="Helical" evidence="1">
    <location>
        <begin position="128"/>
        <end position="149"/>
    </location>
</feature>
<dbReference type="EMBL" id="LPWA01000116">
    <property type="protein sequence ID" value="KUM25596.1"/>
    <property type="molecule type" value="Genomic_DNA"/>
</dbReference>
<keyword evidence="1" id="KW-0812">Transmembrane</keyword>
<dbReference type="Proteomes" id="UP000053176">
    <property type="component" value="Unassembled WGS sequence"/>
</dbReference>
<feature type="transmembrane region" description="Helical" evidence="1">
    <location>
        <begin position="161"/>
        <end position="182"/>
    </location>
</feature>
<feature type="transmembrane region" description="Helical" evidence="1">
    <location>
        <begin position="60"/>
        <end position="83"/>
    </location>
</feature>
<reference evidence="2 3" key="1">
    <citation type="submission" date="2015-12" db="EMBL/GenBank/DDBJ databases">
        <title>Draft genome sequence of Mesorhizobium sp. UFLA 01-765, a multitolerant efficient symbiont and plant-growth promoting strain isolated from Zn-mining soil using Leucaena leucocephala as a trap plant.</title>
        <authorList>
            <person name="Rangel W.M."/>
            <person name="Thijs S."/>
            <person name="Longatti S.M."/>
            <person name="Moreira F.M."/>
            <person name="Weyens N."/>
            <person name="Vangronsveld J."/>
            <person name="Van Hamme J.D."/>
            <person name="Bottos E.M."/>
            <person name="Rineau F."/>
        </authorList>
    </citation>
    <scope>NUCLEOTIDE SEQUENCE [LARGE SCALE GENOMIC DNA]</scope>
    <source>
        <strain evidence="2 3">UFLA 01-765</strain>
    </source>
</reference>
<proteinExistence type="predicted"/>
<keyword evidence="1" id="KW-0472">Membrane</keyword>
<sequence length="223" mass="23999">MIKTSDLITSLATDLAPVRRLRPPLTRATCWLMLAAAVMALLAVGQGLRPDLAQRLGDPVFVVSMIASLLTGVLAAIAAFLVSLPDRSRLWLLLPAPALVLWLSNIGYQCLYRWVDLSPDGISFGETARCFATLVLTSLPLSLAMMMMLRYAALLRPTATSVMGSLAVAAITATALSLFHTLDATVMILMWNVGTALVLVGLGSLFGRRMLRWTEAGVTDARK</sequence>
<dbReference type="Pfam" id="PF06532">
    <property type="entry name" value="NrsF"/>
    <property type="match status" value="1"/>
</dbReference>
<feature type="transmembrane region" description="Helical" evidence="1">
    <location>
        <begin position="90"/>
        <end position="108"/>
    </location>
</feature>
<feature type="transmembrane region" description="Helical" evidence="1">
    <location>
        <begin position="188"/>
        <end position="206"/>
    </location>
</feature>
<dbReference type="OrthoDB" id="6024860at2"/>
<gene>
    <name evidence="2" type="ORF">AU467_25850</name>
</gene>
<feature type="transmembrane region" description="Helical" evidence="1">
    <location>
        <begin position="28"/>
        <end position="48"/>
    </location>
</feature>
<accession>A0A117N2X5</accession>
<comment type="caution">
    <text evidence="2">The sequence shown here is derived from an EMBL/GenBank/DDBJ whole genome shotgun (WGS) entry which is preliminary data.</text>
</comment>
<name>A0A117N2X5_RHILI</name>
<organism evidence="2 3">
    <name type="scientific">Rhizobium loti</name>
    <name type="common">Mesorhizobium loti</name>
    <dbReference type="NCBI Taxonomy" id="381"/>
    <lineage>
        <taxon>Bacteria</taxon>
        <taxon>Pseudomonadati</taxon>
        <taxon>Pseudomonadota</taxon>
        <taxon>Alphaproteobacteria</taxon>
        <taxon>Hyphomicrobiales</taxon>
        <taxon>Phyllobacteriaceae</taxon>
        <taxon>Mesorhizobium</taxon>
    </lineage>
</organism>
<evidence type="ECO:0000313" key="3">
    <source>
        <dbReference type="Proteomes" id="UP000053176"/>
    </source>
</evidence>